<accession>A0A915LC79</accession>
<proteinExistence type="predicted"/>
<sequence length="123" mass="13042">MVFSASSFSTLAVPFGHSDPSGQAHISAENVSHGAVARTAVVGLIVVRGHGRRSSSNQTTSVAHLARLAGGVADLSLIGHRQKTVVETDSFNLEENLVQKIVLTKPAKTDDNIKNLMNERKAL</sequence>
<organism evidence="1 2">
    <name type="scientific">Romanomermis culicivorax</name>
    <name type="common">Nematode worm</name>
    <dbReference type="NCBI Taxonomy" id="13658"/>
    <lineage>
        <taxon>Eukaryota</taxon>
        <taxon>Metazoa</taxon>
        <taxon>Ecdysozoa</taxon>
        <taxon>Nematoda</taxon>
        <taxon>Enoplea</taxon>
        <taxon>Dorylaimia</taxon>
        <taxon>Mermithida</taxon>
        <taxon>Mermithoidea</taxon>
        <taxon>Mermithidae</taxon>
        <taxon>Romanomermis</taxon>
    </lineage>
</organism>
<name>A0A915LC79_ROMCU</name>
<dbReference type="WBParaSite" id="nRc.2.0.1.t47406-RA">
    <property type="protein sequence ID" value="nRc.2.0.1.t47406-RA"/>
    <property type="gene ID" value="nRc.2.0.1.g47406"/>
</dbReference>
<dbReference type="Proteomes" id="UP000887565">
    <property type="component" value="Unplaced"/>
</dbReference>
<reference evidence="2" key="1">
    <citation type="submission" date="2022-11" db="UniProtKB">
        <authorList>
            <consortium name="WormBaseParasite"/>
        </authorList>
    </citation>
    <scope>IDENTIFICATION</scope>
</reference>
<protein>
    <submittedName>
        <fullName evidence="2">Uncharacterized protein</fullName>
    </submittedName>
</protein>
<keyword evidence="1" id="KW-1185">Reference proteome</keyword>
<evidence type="ECO:0000313" key="2">
    <source>
        <dbReference type="WBParaSite" id="nRc.2.0.1.t47406-RA"/>
    </source>
</evidence>
<dbReference type="AlphaFoldDB" id="A0A915LC79"/>
<evidence type="ECO:0000313" key="1">
    <source>
        <dbReference type="Proteomes" id="UP000887565"/>
    </source>
</evidence>